<dbReference type="GO" id="GO:0051301">
    <property type="term" value="P:cell division"/>
    <property type="evidence" value="ECO:0007669"/>
    <property type="project" value="UniProtKB-KW"/>
</dbReference>
<dbReference type="PROSITE" id="PS51706">
    <property type="entry name" value="G_ENGB"/>
    <property type="match status" value="1"/>
</dbReference>
<comment type="cofactor">
    <cofactor evidence="1">
        <name>Mg(2+)</name>
        <dbReference type="ChEBI" id="CHEBI:18420"/>
    </cofactor>
</comment>
<reference evidence="12" key="1">
    <citation type="submission" date="2013-09" db="EMBL/GenBank/DDBJ databases">
        <title>Corchorus olitorius genome sequencing.</title>
        <authorList>
            <person name="Alam M."/>
            <person name="Haque M.S."/>
            <person name="Islam M.S."/>
            <person name="Emdad E.M."/>
            <person name="Islam M.M."/>
            <person name="Ahmed B."/>
            <person name="Halim A."/>
            <person name="Hossen Q.M.M."/>
            <person name="Hossain M.Z."/>
            <person name="Ahmed R."/>
            <person name="Khan M.M."/>
            <person name="Islam R."/>
            <person name="Rashid M.M."/>
            <person name="Khan S.A."/>
            <person name="Rahman M.S."/>
            <person name="Alam M."/>
            <person name="Yahiya A.S."/>
            <person name="Khan M.S."/>
            <person name="Azam M.S."/>
            <person name="Haque T."/>
            <person name="Lashkar M.Z.H."/>
            <person name="Akhand A.I."/>
            <person name="Morshed G."/>
            <person name="Roy S."/>
            <person name="Uddin K.S."/>
            <person name="Rabeya T."/>
            <person name="Hossain A.S."/>
            <person name="Chowdhury A."/>
            <person name="Snigdha A.R."/>
            <person name="Mortoza M.S."/>
            <person name="Matin S.A."/>
            <person name="Hoque S.M.E."/>
            <person name="Islam M.K."/>
            <person name="Roy D.K."/>
            <person name="Haider R."/>
            <person name="Moosa M.M."/>
            <person name="Elias S.M."/>
            <person name="Hasan A.M."/>
            <person name="Jahan S."/>
            <person name="Shafiuddin M."/>
            <person name="Mahmood N."/>
            <person name="Shommy N.S."/>
        </authorList>
    </citation>
    <scope>NUCLEOTIDE SEQUENCE [LARGE SCALE GENOMIC DNA]</scope>
    <source>
        <strain evidence="12">cv. O-4</strain>
    </source>
</reference>
<protein>
    <recommendedName>
        <fullName evidence="10">EngB-type G domain-containing protein</fullName>
    </recommendedName>
</protein>
<dbReference type="GO" id="GO:0046872">
    <property type="term" value="F:metal ion binding"/>
    <property type="evidence" value="ECO:0007669"/>
    <property type="project" value="UniProtKB-KW"/>
</dbReference>
<dbReference type="PANTHER" id="PTHR11649:SF13">
    <property type="entry name" value="ENGB-TYPE G DOMAIN-CONTAINING PROTEIN"/>
    <property type="match status" value="1"/>
</dbReference>
<evidence type="ECO:0000256" key="3">
    <source>
        <dbReference type="ARBA" id="ARBA00022618"/>
    </source>
</evidence>
<dbReference type="PANTHER" id="PTHR11649">
    <property type="entry name" value="MSS1/TRME-RELATED GTP-BINDING PROTEIN"/>
    <property type="match status" value="1"/>
</dbReference>
<evidence type="ECO:0000256" key="7">
    <source>
        <dbReference type="ARBA" id="ARBA00023134"/>
    </source>
</evidence>
<proteinExistence type="inferred from homology"/>
<keyword evidence="4" id="KW-0479">Metal-binding</keyword>
<keyword evidence="12" id="KW-1185">Reference proteome</keyword>
<evidence type="ECO:0000256" key="6">
    <source>
        <dbReference type="ARBA" id="ARBA00022842"/>
    </source>
</evidence>
<evidence type="ECO:0000313" key="12">
    <source>
        <dbReference type="Proteomes" id="UP000187203"/>
    </source>
</evidence>
<dbReference type="HAMAP" id="MF_00321">
    <property type="entry name" value="GTPase_EngB"/>
    <property type="match status" value="1"/>
</dbReference>
<dbReference type="SUPFAM" id="SSF52540">
    <property type="entry name" value="P-loop containing nucleoside triphosphate hydrolases"/>
    <property type="match status" value="1"/>
</dbReference>
<keyword evidence="7" id="KW-0342">GTP-binding</keyword>
<evidence type="ECO:0000256" key="9">
    <source>
        <dbReference type="ARBA" id="ARBA00023306"/>
    </source>
</evidence>
<gene>
    <name evidence="11" type="ORF">COLO4_01813</name>
</gene>
<evidence type="ECO:0000256" key="8">
    <source>
        <dbReference type="ARBA" id="ARBA00023210"/>
    </source>
</evidence>
<dbReference type="OrthoDB" id="18834at2759"/>
<dbReference type="Proteomes" id="UP000187203">
    <property type="component" value="Unassembled WGS sequence"/>
</dbReference>
<comment type="similarity">
    <text evidence="2">Belongs to the TRAFAC class TrmE-Era-EngA-EngB-Septin-like GTPase superfamily. EngB GTPase family.</text>
</comment>
<keyword evidence="6" id="KW-0460">Magnesium</keyword>
<evidence type="ECO:0000256" key="5">
    <source>
        <dbReference type="ARBA" id="ARBA00022741"/>
    </source>
</evidence>
<feature type="domain" description="EngB-type G" evidence="10">
    <location>
        <begin position="95"/>
        <end position="270"/>
    </location>
</feature>
<name>A0A1R3L257_9ROSI</name>
<dbReference type="FunFam" id="3.40.50.300:FF:000098">
    <property type="entry name" value="Probable GTP-binding protein EngB"/>
    <property type="match status" value="1"/>
</dbReference>
<dbReference type="STRING" id="93759.A0A1R3L257"/>
<dbReference type="AlphaFoldDB" id="A0A1R3L257"/>
<comment type="caution">
    <text evidence="11">The sequence shown here is derived from an EMBL/GenBank/DDBJ whole genome shotgun (WGS) entry which is preliminary data.</text>
</comment>
<evidence type="ECO:0000313" key="11">
    <source>
        <dbReference type="EMBL" id="OMP13368.1"/>
    </source>
</evidence>
<keyword evidence="3" id="KW-0132">Cell division</keyword>
<dbReference type="EMBL" id="AWUE01004468">
    <property type="protein sequence ID" value="OMP13368.1"/>
    <property type="molecule type" value="Genomic_DNA"/>
</dbReference>
<dbReference type="CDD" id="cd01876">
    <property type="entry name" value="YihA_EngB"/>
    <property type="match status" value="1"/>
</dbReference>
<keyword evidence="5" id="KW-0547">Nucleotide-binding</keyword>
<evidence type="ECO:0000256" key="4">
    <source>
        <dbReference type="ARBA" id="ARBA00022723"/>
    </source>
</evidence>
<evidence type="ECO:0000256" key="2">
    <source>
        <dbReference type="ARBA" id="ARBA00009638"/>
    </source>
</evidence>
<dbReference type="InterPro" id="IPR030393">
    <property type="entry name" value="G_ENGB_dom"/>
</dbReference>
<organism evidence="11 12">
    <name type="scientific">Corchorus olitorius</name>
    <dbReference type="NCBI Taxonomy" id="93759"/>
    <lineage>
        <taxon>Eukaryota</taxon>
        <taxon>Viridiplantae</taxon>
        <taxon>Streptophyta</taxon>
        <taxon>Embryophyta</taxon>
        <taxon>Tracheophyta</taxon>
        <taxon>Spermatophyta</taxon>
        <taxon>Magnoliopsida</taxon>
        <taxon>eudicotyledons</taxon>
        <taxon>Gunneridae</taxon>
        <taxon>Pentapetalae</taxon>
        <taxon>rosids</taxon>
        <taxon>malvids</taxon>
        <taxon>Malvales</taxon>
        <taxon>Malvaceae</taxon>
        <taxon>Grewioideae</taxon>
        <taxon>Apeibeae</taxon>
        <taxon>Corchorus</taxon>
    </lineage>
</organism>
<dbReference type="Pfam" id="PF01926">
    <property type="entry name" value="MMR_HSR1"/>
    <property type="match status" value="1"/>
</dbReference>
<accession>A0A1R3L257</accession>
<evidence type="ECO:0000259" key="10">
    <source>
        <dbReference type="PROSITE" id="PS51706"/>
    </source>
</evidence>
<dbReference type="Gene3D" id="3.40.50.300">
    <property type="entry name" value="P-loop containing nucleotide triphosphate hydrolases"/>
    <property type="match status" value="1"/>
</dbReference>
<keyword evidence="9" id="KW-0131">Cell cycle</keyword>
<evidence type="ECO:0000256" key="1">
    <source>
        <dbReference type="ARBA" id="ARBA00001946"/>
    </source>
</evidence>
<dbReference type="NCBIfam" id="TIGR03598">
    <property type="entry name" value="GTPase_YsxC"/>
    <property type="match status" value="1"/>
</dbReference>
<keyword evidence="8" id="KW-0717">Septation</keyword>
<sequence>MTLLPSAPWQAAQTFCTIFSGPLTTGAASAEAASSANTGCMPMANSTNNPALKLFNIILNAPTFLFGVILSNKPFFQNARFHLSAHHLRDLPPASGIEVAFAGRSNAGKSSALNTLANHNRLAFVSKQPGRTQLINFFTLGDDKHLVDLPGYGYAKVPEAMRMHWQNVLSRYLSERQSLSGLVLVMDSRHPLTPLDRQMLDWFCPSGKPVHVLLTKSDKLSRSESTITLSKVRKELHNGWGDKITVQLFSSLKKQGVDEAEKVLGEWFFGNEATPDPLPATE</sequence>
<dbReference type="GO" id="GO:0005829">
    <property type="term" value="C:cytosol"/>
    <property type="evidence" value="ECO:0007669"/>
    <property type="project" value="TreeGrafter"/>
</dbReference>
<dbReference type="GO" id="GO:0005525">
    <property type="term" value="F:GTP binding"/>
    <property type="evidence" value="ECO:0007669"/>
    <property type="project" value="UniProtKB-KW"/>
</dbReference>
<dbReference type="InterPro" id="IPR019987">
    <property type="entry name" value="GTP-bd_ribosome_bio_YsxC"/>
</dbReference>
<dbReference type="InterPro" id="IPR006073">
    <property type="entry name" value="GTP-bd"/>
</dbReference>
<dbReference type="InterPro" id="IPR027417">
    <property type="entry name" value="P-loop_NTPase"/>
</dbReference>